<dbReference type="InterPro" id="IPR001863">
    <property type="entry name" value="Glypican"/>
</dbReference>
<dbReference type="EMBL" id="JAHLQT010023139">
    <property type="protein sequence ID" value="KAG7166030.1"/>
    <property type="molecule type" value="Genomic_DNA"/>
</dbReference>
<keyword evidence="10 12" id="KW-0449">Lipoprotein</keyword>
<comment type="subcellular location">
    <subcellularLocation>
        <location evidence="1 12">Cell membrane</location>
        <topology evidence="1 12">Lipid-anchor</topology>
        <topology evidence="1 12">GPI-anchor</topology>
    </subcellularLocation>
</comment>
<dbReference type="GO" id="GO:0016477">
    <property type="term" value="P:cell migration"/>
    <property type="evidence" value="ECO:0007669"/>
    <property type="project" value="TreeGrafter"/>
</dbReference>
<dbReference type="AlphaFoldDB" id="A0A8J5K2Z8"/>
<evidence type="ECO:0000313" key="14">
    <source>
        <dbReference type="EMBL" id="KAG7166030.1"/>
    </source>
</evidence>
<dbReference type="GO" id="GO:0045202">
    <property type="term" value="C:synapse"/>
    <property type="evidence" value="ECO:0007669"/>
    <property type="project" value="TreeGrafter"/>
</dbReference>
<feature type="compositionally biased region" description="Acidic residues" evidence="13">
    <location>
        <begin position="532"/>
        <end position="541"/>
    </location>
</feature>
<evidence type="ECO:0000256" key="13">
    <source>
        <dbReference type="SAM" id="MobiDB-lite"/>
    </source>
</evidence>
<dbReference type="GO" id="GO:0009966">
    <property type="term" value="P:regulation of signal transduction"/>
    <property type="evidence" value="ECO:0007669"/>
    <property type="project" value="InterPro"/>
</dbReference>
<evidence type="ECO:0000256" key="8">
    <source>
        <dbReference type="ARBA" id="ARBA00023180"/>
    </source>
</evidence>
<reference evidence="14" key="1">
    <citation type="journal article" date="2021" name="Sci. Adv.">
        <title>The American lobster genome reveals insights on longevity, neural, and immune adaptations.</title>
        <authorList>
            <person name="Polinski J.M."/>
            <person name="Zimin A.V."/>
            <person name="Clark K.F."/>
            <person name="Kohn A.B."/>
            <person name="Sadowski N."/>
            <person name="Timp W."/>
            <person name="Ptitsyn A."/>
            <person name="Khanna P."/>
            <person name="Romanova D.Y."/>
            <person name="Williams P."/>
            <person name="Greenwood S.J."/>
            <person name="Moroz L.L."/>
            <person name="Walt D.R."/>
            <person name="Bodnar A.G."/>
        </authorList>
    </citation>
    <scope>NUCLEOTIDE SEQUENCE</scope>
    <source>
        <strain evidence="14">GMGI-L3</strain>
    </source>
</reference>
<accession>A0A8J5K2Z8</accession>
<dbReference type="GO" id="GO:0005576">
    <property type="term" value="C:extracellular region"/>
    <property type="evidence" value="ECO:0007669"/>
    <property type="project" value="TreeGrafter"/>
</dbReference>
<organism evidence="14 15">
    <name type="scientific">Homarus americanus</name>
    <name type="common">American lobster</name>
    <dbReference type="NCBI Taxonomy" id="6706"/>
    <lineage>
        <taxon>Eukaryota</taxon>
        <taxon>Metazoa</taxon>
        <taxon>Ecdysozoa</taxon>
        <taxon>Arthropoda</taxon>
        <taxon>Crustacea</taxon>
        <taxon>Multicrustacea</taxon>
        <taxon>Malacostraca</taxon>
        <taxon>Eumalacostraca</taxon>
        <taxon>Eucarida</taxon>
        <taxon>Decapoda</taxon>
        <taxon>Pleocyemata</taxon>
        <taxon>Astacidea</taxon>
        <taxon>Nephropoidea</taxon>
        <taxon>Nephropidae</taxon>
        <taxon>Homarus</taxon>
    </lineage>
</organism>
<keyword evidence="4 12" id="KW-0336">GPI-anchor</keyword>
<evidence type="ECO:0000256" key="6">
    <source>
        <dbReference type="ARBA" id="ARBA00022974"/>
    </source>
</evidence>
<keyword evidence="9 12" id="KW-0357">Heparan sulfate</keyword>
<dbReference type="Pfam" id="PF01153">
    <property type="entry name" value="Glypican"/>
    <property type="match status" value="1"/>
</dbReference>
<feature type="compositionally biased region" description="Pro residues" evidence="13">
    <location>
        <begin position="597"/>
        <end position="607"/>
    </location>
</feature>
<evidence type="ECO:0000256" key="5">
    <source>
        <dbReference type="ARBA" id="ARBA00022729"/>
    </source>
</evidence>
<protein>
    <submittedName>
        <fullName evidence="14">Glypican-4-like</fullName>
    </submittedName>
</protein>
<keyword evidence="6 12" id="KW-0654">Proteoglycan</keyword>
<evidence type="ECO:0000256" key="2">
    <source>
        <dbReference type="ARBA" id="ARBA00010260"/>
    </source>
</evidence>
<keyword evidence="15" id="KW-1185">Reference proteome</keyword>
<dbReference type="GO" id="GO:0098552">
    <property type="term" value="C:side of membrane"/>
    <property type="evidence" value="ECO:0007669"/>
    <property type="project" value="UniProtKB-KW"/>
</dbReference>
<dbReference type="GO" id="GO:0005886">
    <property type="term" value="C:plasma membrane"/>
    <property type="evidence" value="ECO:0007669"/>
    <property type="project" value="UniProtKB-SubCell"/>
</dbReference>
<keyword evidence="7 12" id="KW-0472">Membrane</keyword>
<comment type="similarity">
    <text evidence="2 11">Belongs to the glypican family.</text>
</comment>
<dbReference type="GO" id="GO:1905475">
    <property type="term" value="P:regulation of protein localization to membrane"/>
    <property type="evidence" value="ECO:0007669"/>
    <property type="project" value="TreeGrafter"/>
</dbReference>
<gene>
    <name evidence="14" type="primary">Gpc4-L</name>
    <name evidence="14" type="ORF">Hamer_G011967</name>
</gene>
<evidence type="ECO:0000256" key="9">
    <source>
        <dbReference type="ARBA" id="ARBA00023207"/>
    </source>
</evidence>
<evidence type="ECO:0000313" key="15">
    <source>
        <dbReference type="Proteomes" id="UP000747542"/>
    </source>
</evidence>
<evidence type="ECO:0000256" key="12">
    <source>
        <dbReference type="RuleBase" id="RU003519"/>
    </source>
</evidence>
<evidence type="ECO:0000256" key="10">
    <source>
        <dbReference type="ARBA" id="ARBA00023288"/>
    </source>
</evidence>
<evidence type="ECO:0000256" key="11">
    <source>
        <dbReference type="RuleBase" id="RU003518"/>
    </source>
</evidence>
<feature type="region of interest" description="Disordered" evidence="13">
    <location>
        <begin position="573"/>
        <end position="630"/>
    </location>
</feature>
<evidence type="ECO:0000256" key="4">
    <source>
        <dbReference type="ARBA" id="ARBA00022622"/>
    </source>
</evidence>
<comment type="caution">
    <text evidence="14">The sequence shown here is derived from an EMBL/GenBank/DDBJ whole genome shotgun (WGS) entry which is preliminary data.</text>
</comment>
<dbReference type="PANTHER" id="PTHR10822:SF30">
    <property type="entry name" value="DALLY-LIKE, ISOFORM A"/>
    <property type="match status" value="1"/>
</dbReference>
<evidence type="ECO:0000256" key="7">
    <source>
        <dbReference type="ARBA" id="ARBA00023136"/>
    </source>
</evidence>
<feature type="region of interest" description="Disordered" evidence="13">
    <location>
        <begin position="475"/>
        <end position="559"/>
    </location>
</feature>
<feature type="compositionally biased region" description="Basic and acidic residues" evidence="13">
    <location>
        <begin position="609"/>
        <end position="620"/>
    </location>
</feature>
<keyword evidence="3" id="KW-1003">Cell membrane</keyword>
<sequence length="654" mass="73986">MLSMSTRTYTYYPAPPRPAPPRPGKVIVWPSVMGRRVCLPEAVPVASVGKRLKMCSGETTCCTQMMESKLSVESRQEFDTNLKNLLNPMAILLAKKNVKLNEVFGKLLNNSRKNFDNMFSRTYGIIYQQNAFVFTKLYDDLEKYFSLGELDLQETMDDFFERLYQRMFTVYNSQYTFSSRYLRCVTRHMEQLKPFGDVPKKLTTQIKRSFVALRTFAQGLATGRDVVKNVLKVNPSVSCVHELMRMTHCATCEGHQGVVPCLSYCQDVINLCLSHHQHIISHWIAYVDAMVNVGERLENPFNIENVVQPVNYKVSDAVMNFQEAGHDISNKVFNGCGPPRLGRSKRQEPVKGELSQEFLDFSANNRQEKKRDKETENISVSKHVHEIKSKIKNAREFWSELPTKMCRDAARDGAMSCWTGTKLGKYEGKSGLNVTESPPSSDMNEQIMRLKVITSKLQEAYKGRDVSWIDDESWLTNGGKQDEEAVSDDGDVVQEGSGSGDGPTHVNYPPDDEDAYVRGNAKTDSKKPADDYVYDDDEDDYQFNHRGRENVGSGNSYKDYDYRFEGSGGDWNGMDDDLEGSGVYGKTHNPNLHNPSPYDPYEPPSKPHQPTDHNAPKDESDQPPSAAAKETMSLNRAITIYMLPAFIMFLGSLA</sequence>
<comment type="function">
    <text evidence="12">Cell surface proteoglycan.</text>
</comment>
<keyword evidence="8" id="KW-0325">Glycoprotein</keyword>
<dbReference type="PANTHER" id="PTHR10822">
    <property type="entry name" value="GLYPICAN"/>
    <property type="match status" value="1"/>
</dbReference>
<keyword evidence="5" id="KW-0732">Signal</keyword>
<feature type="compositionally biased region" description="Basic and acidic residues" evidence="13">
    <location>
        <begin position="521"/>
        <end position="530"/>
    </location>
</feature>
<evidence type="ECO:0000256" key="3">
    <source>
        <dbReference type="ARBA" id="ARBA00022475"/>
    </source>
</evidence>
<proteinExistence type="inferred from homology"/>
<name>A0A8J5K2Z8_HOMAM</name>
<dbReference type="GO" id="GO:0009986">
    <property type="term" value="C:cell surface"/>
    <property type="evidence" value="ECO:0007669"/>
    <property type="project" value="TreeGrafter"/>
</dbReference>
<dbReference type="Proteomes" id="UP000747542">
    <property type="component" value="Unassembled WGS sequence"/>
</dbReference>
<evidence type="ECO:0000256" key="1">
    <source>
        <dbReference type="ARBA" id="ARBA00004609"/>
    </source>
</evidence>